<evidence type="ECO:0000313" key="1">
    <source>
        <dbReference type="EMBL" id="MDT0687875.1"/>
    </source>
</evidence>
<accession>A0ABU3DVX0</accession>
<reference evidence="1 2" key="1">
    <citation type="submission" date="2023-09" db="EMBL/GenBank/DDBJ databases">
        <authorList>
            <person name="Rey-Velasco X."/>
        </authorList>
    </citation>
    <scope>NUCLEOTIDE SEQUENCE [LARGE SCALE GENOMIC DNA]</scope>
    <source>
        <strain evidence="1 2">F225</strain>
    </source>
</reference>
<dbReference type="Proteomes" id="UP001253848">
    <property type="component" value="Unassembled WGS sequence"/>
</dbReference>
<keyword evidence="2" id="KW-1185">Reference proteome</keyword>
<protein>
    <recommendedName>
        <fullName evidence="3">Transposase</fullName>
    </recommendedName>
</protein>
<name>A0ABU3DVX0_9FLAO</name>
<gene>
    <name evidence="1" type="ORF">RM541_16030</name>
</gene>
<evidence type="ECO:0008006" key="3">
    <source>
        <dbReference type="Google" id="ProtNLM"/>
    </source>
</evidence>
<proteinExistence type="predicted"/>
<dbReference type="RefSeq" id="WP_311501145.1">
    <property type="nucleotide sequence ID" value="NZ_JAVRHN010000015.1"/>
</dbReference>
<sequence length="117" mass="13210">MKIAFPQDDEELIQKILQDLDQYKIERKEADIGGGADLWVTILIVTATVFLSGKKINENLHAWVEIGRKLKKLFKQKYKPQAIDKEAAIALAVSIINDKAKIKNIELLSSKEIVGNH</sequence>
<organism evidence="1 2">
    <name type="scientific">Autumnicola psychrophila</name>
    <dbReference type="NCBI Taxonomy" id="3075592"/>
    <lineage>
        <taxon>Bacteria</taxon>
        <taxon>Pseudomonadati</taxon>
        <taxon>Bacteroidota</taxon>
        <taxon>Flavobacteriia</taxon>
        <taxon>Flavobacteriales</taxon>
        <taxon>Flavobacteriaceae</taxon>
        <taxon>Autumnicola</taxon>
    </lineage>
</organism>
<comment type="caution">
    <text evidence="1">The sequence shown here is derived from an EMBL/GenBank/DDBJ whole genome shotgun (WGS) entry which is preliminary data.</text>
</comment>
<evidence type="ECO:0000313" key="2">
    <source>
        <dbReference type="Proteomes" id="UP001253848"/>
    </source>
</evidence>
<dbReference type="EMBL" id="JAVRHN010000015">
    <property type="protein sequence ID" value="MDT0687875.1"/>
    <property type="molecule type" value="Genomic_DNA"/>
</dbReference>